<keyword evidence="1" id="KW-0812">Transmembrane</keyword>
<accession>A0A5A7PTL9</accession>
<gene>
    <name evidence="1" type="ORF">STAS_12435</name>
</gene>
<evidence type="ECO:0000313" key="1">
    <source>
        <dbReference type="EMBL" id="GER36114.1"/>
    </source>
</evidence>
<keyword evidence="1" id="KW-0472">Membrane</keyword>
<reference evidence="2" key="1">
    <citation type="journal article" date="2019" name="Curr. Biol.">
        <title>Genome Sequence of Striga asiatica Provides Insight into the Evolution of Plant Parasitism.</title>
        <authorList>
            <person name="Yoshida S."/>
            <person name="Kim S."/>
            <person name="Wafula E.K."/>
            <person name="Tanskanen J."/>
            <person name="Kim Y.M."/>
            <person name="Honaas L."/>
            <person name="Yang Z."/>
            <person name="Spallek T."/>
            <person name="Conn C.E."/>
            <person name="Ichihashi Y."/>
            <person name="Cheong K."/>
            <person name="Cui S."/>
            <person name="Der J.P."/>
            <person name="Gundlach H."/>
            <person name="Jiao Y."/>
            <person name="Hori C."/>
            <person name="Ishida J.K."/>
            <person name="Kasahara H."/>
            <person name="Kiba T."/>
            <person name="Kim M.S."/>
            <person name="Koo N."/>
            <person name="Laohavisit A."/>
            <person name="Lee Y.H."/>
            <person name="Lumba S."/>
            <person name="McCourt P."/>
            <person name="Mortimer J.C."/>
            <person name="Mutuku J.M."/>
            <person name="Nomura T."/>
            <person name="Sasaki-Sekimoto Y."/>
            <person name="Seto Y."/>
            <person name="Wang Y."/>
            <person name="Wakatake T."/>
            <person name="Sakakibara H."/>
            <person name="Demura T."/>
            <person name="Yamaguchi S."/>
            <person name="Yoneyama K."/>
            <person name="Manabe R.I."/>
            <person name="Nelson D.C."/>
            <person name="Schulman A.H."/>
            <person name="Timko M.P."/>
            <person name="dePamphilis C.W."/>
            <person name="Choi D."/>
            <person name="Shirasu K."/>
        </authorList>
    </citation>
    <scope>NUCLEOTIDE SEQUENCE [LARGE SCALE GENOMIC DNA]</scope>
    <source>
        <strain evidence="2">cv. UVA1</strain>
    </source>
</reference>
<organism evidence="1 2">
    <name type="scientific">Striga asiatica</name>
    <name type="common">Asiatic witchweed</name>
    <name type="synonym">Buchnera asiatica</name>
    <dbReference type="NCBI Taxonomy" id="4170"/>
    <lineage>
        <taxon>Eukaryota</taxon>
        <taxon>Viridiplantae</taxon>
        <taxon>Streptophyta</taxon>
        <taxon>Embryophyta</taxon>
        <taxon>Tracheophyta</taxon>
        <taxon>Spermatophyta</taxon>
        <taxon>Magnoliopsida</taxon>
        <taxon>eudicotyledons</taxon>
        <taxon>Gunneridae</taxon>
        <taxon>Pentapetalae</taxon>
        <taxon>asterids</taxon>
        <taxon>lamiids</taxon>
        <taxon>Lamiales</taxon>
        <taxon>Orobanchaceae</taxon>
        <taxon>Buchnereae</taxon>
        <taxon>Striga</taxon>
    </lineage>
</organism>
<dbReference type="EMBL" id="BKCP01005072">
    <property type="protein sequence ID" value="GER36114.1"/>
    <property type="molecule type" value="Genomic_DNA"/>
</dbReference>
<protein>
    <submittedName>
        <fullName evidence="1">Transmembrane amino acid transporter family protein</fullName>
    </submittedName>
</protein>
<proteinExistence type="predicted"/>
<keyword evidence="2" id="KW-1185">Reference proteome</keyword>
<comment type="caution">
    <text evidence="1">The sequence shown here is derived from an EMBL/GenBank/DDBJ whole genome shotgun (WGS) entry which is preliminary data.</text>
</comment>
<dbReference type="Proteomes" id="UP000325081">
    <property type="component" value="Unassembled WGS sequence"/>
</dbReference>
<dbReference type="AlphaFoldDB" id="A0A5A7PTL9"/>
<sequence>MTDRFQPIHDFLSVRGAKFSANISLDKGCEDDSQNPTSLATTCALSLTCCMSKGFVHSLFTSCSLLFCFPSNEISHFMYSISLSSAVSFELTLFARYSLSSFRALMLNPQRKRNKFTEPGGSSPKSAGLAFPTSSRFCSNHFSLLSSTSIYIWSEGSPLNSKSILFSTIRRPLWGSILDLVRRQRSRGAGIFAIASAEPWLPSLWADISLWSSSKARLASSPSCLCLISSFLISVTNVLEEADAFFPRFRGFGFGSHFSGS</sequence>
<evidence type="ECO:0000313" key="2">
    <source>
        <dbReference type="Proteomes" id="UP000325081"/>
    </source>
</evidence>
<name>A0A5A7PTL9_STRAF</name>